<protein>
    <submittedName>
        <fullName evidence="1">Uncharacterized protein</fullName>
    </submittedName>
</protein>
<organism evidence="1 2">
    <name type="scientific">Vigna mungo</name>
    <name type="common">Black gram</name>
    <name type="synonym">Phaseolus mungo</name>
    <dbReference type="NCBI Taxonomy" id="3915"/>
    <lineage>
        <taxon>Eukaryota</taxon>
        <taxon>Viridiplantae</taxon>
        <taxon>Streptophyta</taxon>
        <taxon>Embryophyta</taxon>
        <taxon>Tracheophyta</taxon>
        <taxon>Spermatophyta</taxon>
        <taxon>Magnoliopsida</taxon>
        <taxon>eudicotyledons</taxon>
        <taxon>Gunneridae</taxon>
        <taxon>Pentapetalae</taxon>
        <taxon>rosids</taxon>
        <taxon>fabids</taxon>
        <taxon>Fabales</taxon>
        <taxon>Fabaceae</taxon>
        <taxon>Papilionoideae</taxon>
        <taxon>50 kb inversion clade</taxon>
        <taxon>NPAAA clade</taxon>
        <taxon>indigoferoid/millettioid clade</taxon>
        <taxon>Phaseoleae</taxon>
        <taxon>Vigna</taxon>
    </lineage>
</organism>
<reference evidence="1 2" key="1">
    <citation type="journal article" date="2023" name="Life. Sci Alliance">
        <title>Evolutionary insights into 3D genome organization and epigenetic landscape of Vigna mungo.</title>
        <authorList>
            <person name="Junaid A."/>
            <person name="Singh B."/>
            <person name="Bhatia S."/>
        </authorList>
    </citation>
    <scope>NUCLEOTIDE SEQUENCE [LARGE SCALE GENOMIC DNA]</scope>
    <source>
        <strain evidence="1">Urdbean</strain>
    </source>
</reference>
<evidence type="ECO:0000313" key="1">
    <source>
        <dbReference type="EMBL" id="WVZ25968.1"/>
    </source>
</evidence>
<name>A0AAQ3SE95_VIGMU</name>
<proteinExistence type="predicted"/>
<accession>A0AAQ3SE95</accession>
<evidence type="ECO:0000313" key="2">
    <source>
        <dbReference type="Proteomes" id="UP001374535"/>
    </source>
</evidence>
<dbReference type="EMBL" id="CP144700">
    <property type="protein sequence ID" value="WVZ25968.1"/>
    <property type="molecule type" value="Genomic_DNA"/>
</dbReference>
<sequence length="104" mass="12076">MLFGITSQDLLNPHIQLQHVIIMVSNLDVIQRHMEYLIFLITLKGYFLNIHLLPLMTPTKQLSHLKVVIIIVFLQPSKGNFYIVIVDEQSFRVVEGEGFKNLCR</sequence>
<keyword evidence="2" id="KW-1185">Reference proteome</keyword>
<gene>
    <name evidence="1" type="ORF">V8G54_004512</name>
</gene>
<dbReference type="Proteomes" id="UP001374535">
    <property type="component" value="Chromosome 1"/>
</dbReference>
<dbReference type="AlphaFoldDB" id="A0AAQ3SE95"/>